<keyword evidence="6 7" id="KW-0472">Membrane</keyword>
<dbReference type="RefSeq" id="WP_078807001.1">
    <property type="nucleotide sequence ID" value="NZ_FUXI01000010.1"/>
</dbReference>
<dbReference type="GO" id="GO:0042883">
    <property type="term" value="P:cysteine transport"/>
    <property type="evidence" value="ECO:0007669"/>
    <property type="project" value="InterPro"/>
</dbReference>
<evidence type="ECO:0000313" key="11">
    <source>
        <dbReference type="Proteomes" id="UP000190328"/>
    </source>
</evidence>
<dbReference type="GO" id="GO:0034040">
    <property type="term" value="F:ATPase-coupled lipid transmembrane transporter activity"/>
    <property type="evidence" value="ECO:0007669"/>
    <property type="project" value="TreeGrafter"/>
</dbReference>
<evidence type="ECO:0000256" key="1">
    <source>
        <dbReference type="ARBA" id="ARBA00004651"/>
    </source>
</evidence>
<dbReference type="PROSITE" id="PS00211">
    <property type="entry name" value="ABC_TRANSPORTER_1"/>
    <property type="match status" value="1"/>
</dbReference>
<accession>A0A1T4MG40</accession>
<dbReference type="OrthoDB" id="9806127at2"/>
<dbReference type="SUPFAM" id="SSF90123">
    <property type="entry name" value="ABC transporter transmembrane region"/>
    <property type="match status" value="1"/>
</dbReference>
<dbReference type="NCBIfam" id="TIGR02857">
    <property type="entry name" value="CydD"/>
    <property type="match status" value="1"/>
</dbReference>
<dbReference type="InterPro" id="IPR036640">
    <property type="entry name" value="ABC1_TM_sf"/>
</dbReference>
<proteinExistence type="predicted"/>
<keyword evidence="3" id="KW-0547">Nucleotide-binding</keyword>
<dbReference type="PROSITE" id="PS50929">
    <property type="entry name" value="ABC_TM1F"/>
    <property type="match status" value="1"/>
</dbReference>
<feature type="domain" description="ABC transmembrane type-1" evidence="9">
    <location>
        <begin position="21"/>
        <end position="298"/>
    </location>
</feature>
<dbReference type="EMBL" id="FUXI01000010">
    <property type="protein sequence ID" value="SJZ65902.1"/>
    <property type="molecule type" value="Genomic_DNA"/>
</dbReference>
<dbReference type="InterPro" id="IPR039421">
    <property type="entry name" value="Type_1_exporter"/>
</dbReference>
<evidence type="ECO:0000259" key="8">
    <source>
        <dbReference type="PROSITE" id="PS50893"/>
    </source>
</evidence>
<reference evidence="10 11" key="1">
    <citation type="submission" date="2017-02" db="EMBL/GenBank/DDBJ databases">
        <authorList>
            <person name="Peterson S.W."/>
        </authorList>
    </citation>
    <scope>NUCLEOTIDE SEQUENCE [LARGE SCALE GENOMIC DNA]</scope>
    <source>
        <strain evidence="10 11">ATCC BAA-1030</strain>
    </source>
</reference>
<dbReference type="Gene3D" id="3.40.50.300">
    <property type="entry name" value="P-loop containing nucleotide triphosphate hydrolases"/>
    <property type="match status" value="1"/>
</dbReference>
<dbReference type="AlphaFoldDB" id="A0A1T4MG40"/>
<feature type="transmembrane region" description="Helical" evidence="7">
    <location>
        <begin position="235"/>
        <end position="260"/>
    </location>
</feature>
<feature type="transmembrane region" description="Helical" evidence="7">
    <location>
        <begin position="134"/>
        <end position="151"/>
    </location>
</feature>
<evidence type="ECO:0000256" key="4">
    <source>
        <dbReference type="ARBA" id="ARBA00022840"/>
    </source>
</evidence>
<evidence type="ECO:0000256" key="3">
    <source>
        <dbReference type="ARBA" id="ARBA00022741"/>
    </source>
</evidence>
<dbReference type="PROSITE" id="PS50893">
    <property type="entry name" value="ABC_TRANSPORTER_2"/>
    <property type="match status" value="1"/>
</dbReference>
<dbReference type="SMART" id="SM00382">
    <property type="entry name" value="AAA"/>
    <property type="match status" value="1"/>
</dbReference>
<dbReference type="GO" id="GO:0140359">
    <property type="term" value="F:ABC-type transporter activity"/>
    <property type="evidence" value="ECO:0007669"/>
    <property type="project" value="InterPro"/>
</dbReference>
<name>A0A1T4MG40_9ENTE</name>
<dbReference type="PANTHER" id="PTHR24221:SF614">
    <property type="entry name" value="GLUTATHIONE_L-CYSTEINE TRANSPORT SYSTEM ATP-BINDING_PERMEASE PROTEIN CYDC"/>
    <property type="match status" value="1"/>
</dbReference>
<comment type="subcellular location">
    <subcellularLocation>
        <location evidence="1">Cell membrane</location>
        <topology evidence="1">Multi-pass membrane protein</topology>
    </subcellularLocation>
</comment>
<feature type="transmembrane region" description="Helical" evidence="7">
    <location>
        <begin position="157"/>
        <end position="177"/>
    </location>
</feature>
<keyword evidence="4 10" id="KW-0067">ATP-binding</keyword>
<evidence type="ECO:0000259" key="9">
    <source>
        <dbReference type="PROSITE" id="PS50929"/>
    </source>
</evidence>
<organism evidence="10 11">
    <name type="scientific">Pilibacter termitis</name>
    <dbReference type="NCBI Taxonomy" id="263852"/>
    <lineage>
        <taxon>Bacteria</taxon>
        <taxon>Bacillati</taxon>
        <taxon>Bacillota</taxon>
        <taxon>Bacilli</taxon>
        <taxon>Lactobacillales</taxon>
        <taxon>Enterococcaceae</taxon>
        <taxon>Pilibacter</taxon>
    </lineage>
</organism>
<gene>
    <name evidence="10" type="ORF">SAMN02745116_01076</name>
</gene>
<dbReference type="InterPro" id="IPR017871">
    <property type="entry name" value="ABC_transporter-like_CS"/>
</dbReference>
<keyword evidence="5 7" id="KW-1133">Transmembrane helix</keyword>
<evidence type="ECO:0000313" key="10">
    <source>
        <dbReference type="EMBL" id="SJZ65902.1"/>
    </source>
</evidence>
<dbReference type="InterPro" id="IPR003439">
    <property type="entry name" value="ABC_transporter-like_ATP-bd"/>
</dbReference>
<dbReference type="STRING" id="263852.SAMN02745116_01076"/>
<dbReference type="InterPro" id="IPR003593">
    <property type="entry name" value="AAA+_ATPase"/>
</dbReference>
<dbReference type="PANTHER" id="PTHR24221">
    <property type="entry name" value="ATP-BINDING CASSETTE SUB-FAMILY B"/>
    <property type="match status" value="1"/>
</dbReference>
<dbReference type="GO" id="GO:0005886">
    <property type="term" value="C:plasma membrane"/>
    <property type="evidence" value="ECO:0007669"/>
    <property type="project" value="UniProtKB-SubCell"/>
</dbReference>
<dbReference type="InterPro" id="IPR027417">
    <property type="entry name" value="P-loop_NTPase"/>
</dbReference>
<dbReference type="GO" id="GO:0016887">
    <property type="term" value="F:ATP hydrolysis activity"/>
    <property type="evidence" value="ECO:0007669"/>
    <property type="project" value="InterPro"/>
</dbReference>
<evidence type="ECO:0000256" key="2">
    <source>
        <dbReference type="ARBA" id="ARBA00022692"/>
    </source>
</evidence>
<dbReference type="Proteomes" id="UP000190328">
    <property type="component" value="Unassembled WGS sequence"/>
</dbReference>
<protein>
    <submittedName>
        <fullName evidence="10">ATP-binding cassette, subfamily C, CydD</fullName>
    </submittedName>
</protein>
<keyword evidence="11" id="KW-1185">Reference proteome</keyword>
<dbReference type="CDD" id="cd18584">
    <property type="entry name" value="ABC_6TM_AarD_CydD"/>
    <property type="match status" value="1"/>
</dbReference>
<keyword evidence="2 7" id="KW-0812">Transmembrane</keyword>
<sequence>MIEKTLFRLPNVKNILMRLSLLAVLQAFFVALQGWFLASAITHVWQGEKLSSQVKNIALFLLFYTLRHIATYVREQMLDVYAYEQAKIMRERLVQKLFENPFLVQQQGSGNATTMVLDGISEVENYIQLTFSKLLNMAIFPLIILGFVFYLDKTSALSLLLVFPIIIVFMIVLGKAAQAKASSQYKNFQILSNHFIDSLRGLKTLKLFGLSKSYTNAIYQTSERFRKSTMATLRIAILSTFALDFFTTLSVAIVATFLGIRLINGELTLFPALTCLILAPEYFLPLRDFAGDYHATLNGKNAFVEIQNVLNQEETLLGEEEFFSSWNEESSLSISNLNFSYEELPTIDTVDFQWQGYGKIGIIGASGAGKSTLIQLLAGFLTANSGEISLNDTKLQHLKQQAWQKNLSFIPQASFLFSGTLRENLTLYTPEASEEDIVHAVKLSGLTSFLESLPEGLNTQIGQGAREVSGGQAQRIALARAFLSEERRILLLDEPTAHLDIATEMEIKNAILPLFENRLVFLATHRLHWMPQMDAILVLKNGKVAGFGTHEKLLSENEVYRSLIGELRG</sequence>
<dbReference type="Pfam" id="PF00005">
    <property type="entry name" value="ABC_tran"/>
    <property type="match status" value="1"/>
</dbReference>
<dbReference type="InterPro" id="IPR011527">
    <property type="entry name" value="ABC1_TM_dom"/>
</dbReference>
<dbReference type="Gene3D" id="1.20.1560.10">
    <property type="entry name" value="ABC transporter type 1, transmembrane domain"/>
    <property type="match status" value="1"/>
</dbReference>
<dbReference type="SUPFAM" id="SSF52540">
    <property type="entry name" value="P-loop containing nucleoside triphosphate hydrolases"/>
    <property type="match status" value="1"/>
</dbReference>
<dbReference type="InterPro" id="IPR014216">
    <property type="entry name" value="ABC_transptr_CydD"/>
</dbReference>
<dbReference type="Pfam" id="PF00664">
    <property type="entry name" value="ABC_membrane"/>
    <property type="match status" value="1"/>
</dbReference>
<evidence type="ECO:0000256" key="7">
    <source>
        <dbReference type="SAM" id="Phobius"/>
    </source>
</evidence>
<evidence type="ECO:0000256" key="6">
    <source>
        <dbReference type="ARBA" id="ARBA00023136"/>
    </source>
</evidence>
<dbReference type="GO" id="GO:0005524">
    <property type="term" value="F:ATP binding"/>
    <property type="evidence" value="ECO:0007669"/>
    <property type="project" value="UniProtKB-KW"/>
</dbReference>
<evidence type="ECO:0000256" key="5">
    <source>
        <dbReference type="ARBA" id="ARBA00022989"/>
    </source>
</evidence>
<feature type="domain" description="ABC transporter" evidence="8">
    <location>
        <begin position="332"/>
        <end position="566"/>
    </location>
</feature>